<organism evidence="1 2">
    <name type="scientific">Eretmocerus hayati</name>
    <dbReference type="NCBI Taxonomy" id="131215"/>
    <lineage>
        <taxon>Eukaryota</taxon>
        <taxon>Metazoa</taxon>
        <taxon>Ecdysozoa</taxon>
        <taxon>Arthropoda</taxon>
        <taxon>Hexapoda</taxon>
        <taxon>Insecta</taxon>
        <taxon>Pterygota</taxon>
        <taxon>Neoptera</taxon>
        <taxon>Endopterygota</taxon>
        <taxon>Hymenoptera</taxon>
        <taxon>Apocrita</taxon>
        <taxon>Proctotrupomorpha</taxon>
        <taxon>Chalcidoidea</taxon>
        <taxon>Aphelinidae</taxon>
        <taxon>Aphelininae</taxon>
        <taxon>Eretmocerus</taxon>
    </lineage>
</organism>
<evidence type="ECO:0000313" key="2">
    <source>
        <dbReference type="Proteomes" id="UP001239111"/>
    </source>
</evidence>
<dbReference type="EMBL" id="CM056742">
    <property type="protein sequence ID" value="KAJ8674654.1"/>
    <property type="molecule type" value="Genomic_DNA"/>
</dbReference>
<proteinExistence type="predicted"/>
<comment type="caution">
    <text evidence="1">The sequence shown here is derived from an EMBL/GenBank/DDBJ whole genome shotgun (WGS) entry which is preliminary data.</text>
</comment>
<reference evidence="1" key="1">
    <citation type="submission" date="2023-04" db="EMBL/GenBank/DDBJ databases">
        <title>A chromosome-level genome assembly of the parasitoid wasp Eretmocerus hayati.</title>
        <authorList>
            <person name="Zhong Y."/>
            <person name="Liu S."/>
            <person name="Liu Y."/>
        </authorList>
    </citation>
    <scope>NUCLEOTIDE SEQUENCE</scope>
    <source>
        <strain evidence="1">ZJU_SS_LIU_2023</strain>
    </source>
</reference>
<sequence>MCDHELAQHEEWDESLFDKFVSNVILCLEPEEIEDLTKQLRCKKSLHLLLESIELSASALENAGCFGRVSIDEIDSLRPGQDDQFQWEARKEFMLRNRHKLKRDELICYAQIYVYIKFSQIECAELPMKYFKNILGEPLNFSNLQSTPNKNHPANTERLSVASKFDLPANSDTRNESDVVNDHFMGFSAKSNILISTQLQKIKLYRYAKDSPVDILSRAADTHGIKFEWLVKRFKDNYICYAVFDNFVSGSHDSDEVIAKKKALEILLMRVQKVHRIQVVNEKPKSSLKNESSSRKRPRRVGFETL</sequence>
<gene>
    <name evidence="1" type="ORF">QAD02_010440</name>
</gene>
<accession>A0ACC2NU93</accession>
<protein>
    <submittedName>
        <fullName evidence="1">Uncharacterized protein</fullName>
    </submittedName>
</protein>
<evidence type="ECO:0000313" key="1">
    <source>
        <dbReference type="EMBL" id="KAJ8674654.1"/>
    </source>
</evidence>
<keyword evidence="2" id="KW-1185">Reference proteome</keyword>
<name>A0ACC2NU93_9HYME</name>
<dbReference type="Proteomes" id="UP001239111">
    <property type="component" value="Chromosome 2"/>
</dbReference>